<dbReference type="Proteomes" id="UP000499080">
    <property type="component" value="Unassembled WGS sequence"/>
</dbReference>
<gene>
    <name evidence="1" type="ORF">AVEN_129561_1</name>
    <name evidence="2" type="ORF">AVEN_147029_1</name>
</gene>
<accession>A0A4Y2NIH7</accession>
<evidence type="ECO:0000313" key="1">
    <source>
        <dbReference type="EMBL" id="GBN28833.1"/>
    </source>
</evidence>
<organism evidence="2 3">
    <name type="scientific">Araneus ventricosus</name>
    <name type="common">Orbweaver spider</name>
    <name type="synonym">Epeira ventricosa</name>
    <dbReference type="NCBI Taxonomy" id="182803"/>
    <lineage>
        <taxon>Eukaryota</taxon>
        <taxon>Metazoa</taxon>
        <taxon>Ecdysozoa</taxon>
        <taxon>Arthropoda</taxon>
        <taxon>Chelicerata</taxon>
        <taxon>Arachnida</taxon>
        <taxon>Araneae</taxon>
        <taxon>Araneomorphae</taxon>
        <taxon>Entelegynae</taxon>
        <taxon>Araneoidea</taxon>
        <taxon>Araneidae</taxon>
        <taxon>Araneus</taxon>
    </lineage>
</organism>
<proteinExistence type="predicted"/>
<name>A0A4Y2NIH7_ARAVE</name>
<reference evidence="2 3" key="1">
    <citation type="journal article" date="2019" name="Sci. Rep.">
        <title>Orb-weaving spider Araneus ventricosus genome elucidates the spidroin gene catalogue.</title>
        <authorList>
            <person name="Kono N."/>
            <person name="Nakamura H."/>
            <person name="Ohtoshi R."/>
            <person name="Moran D.A.P."/>
            <person name="Shinohara A."/>
            <person name="Yoshida Y."/>
            <person name="Fujiwara M."/>
            <person name="Mori M."/>
            <person name="Tomita M."/>
            <person name="Arakawa K."/>
        </authorList>
    </citation>
    <scope>NUCLEOTIDE SEQUENCE [LARGE SCALE GENOMIC DNA]</scope>
</reference>
<dbReference type="EMBL" id="BGPR01007698">
    <property type="protein sequence ID" value="GBN28833.1"/>
    <property type="molecule type" value="Genomic_DNA"/>
</dbReference>
<keyword evidence="3" id="KW-1185">Reference proteome</keyword>
<dbReference type="EMBL" id="BGPR01009208">
    <property type="protein sequence ID" value="GBN38604.1"/>
    <property type="molecule type" value="Genomic_DNA"/>
</dbReference>
<protein>
    <submittedName>
        <fullName evidence="2">Uncharacterized protein</fullName>
    </submittedName>
</protein>
<evidence type="ECO:0000313" key="3">
    <source>
        <dbReference type="Proteomes" id="UP000499080"/>
    </source>
</evidence>
<dbReference type="AlphaFoldDB" id="A0A4Y2NIH7"/>
<evidence type="ECO:0000313" key="2">
    <source>
        <dbReference type="EMBL" id="GBN38604.1"/>
    </source>
</evidence>
<comment type="caution">
    <text evidence="2">The sequence shown here is derived from an EMBL/GenBank/DDBJ whole genome shotgun (WGS) entry which is preliminary data.</text>
</comment>
<sequence>MIFSRTQLKYTLPTWTRKRVVVCMRNPSTNRYVAPGRTSGRTREALGQAATLLLFWNSFLVKAQFCTVEQQDSINVHLVSKSRETFWSCAVLYNASLRTFNFPKAMVVPCAELSILGSQQVAEVAAGRMNLRNWGTYTLLE</sequence>